<reference evidence="2" key="1">
    <citation type="submission" date="2020-12" db="UniProtKB">
        <authorList>
            <consortium name="WormBaseParasite"/>
        </authorList>
    </citation>
    <scope>IDENTIFICATION</scope>
    <source>
        <strain evidence="2">MHco3</strain>
    </source>
</reference>
<proteinExistence type="predicted"/>
<organism evidence="1 2">
    <name type="scientific">Haemonchus contortus</name>
    <name type="common">Barber pole worm</name>
    <dbReference type="NCBI Taxonomy" id="6289"/>
    <lineage>
        <taxon>Eukaryota</taxon>
        <taxon>Metazoa</taxon>
        <taxon>Ecdysozoa</taxon>
        <taxon>Nematoda</taxon>
        <taxon>Chromadorea</taxon>
        <taxon>Rhabditida</taxon>
        <taxon>Rhabditina</taxon>
        <taxon>Rhabditomorpha</taxon>
        <taxon>Strongyloidea</taxon>
        <taxon>Trichostrongylidae</taxon>
        <taxon>Haemonchus</taxon>
    </lineage>
</organism>
<accession>A0A7I4Z3Z0</accession>
<evidence type="ECO:0000313" key="2">
    <source>
        <dbReference type="WBParaSite" id="HCON_00179470-00001"/>
    </source>
</evidence>
<sequence length="114" mass="13105">MKFKERCDGQASDILEVVKYSMPSAVTLKQSPVLHKKLCGRVHYHLEKELSQLGAMLLDEAVAGEELTLRLNLPINFVRLRQCGICITNEPFLRRILVSVYRYNINNHLSKVDH</sequence>
<dbReference type="AlphaFoldDB" id="A0A7I4Z3Z0"/>
<evidence type="ECO:0000313" key="1">
    <source>
        <dbReference type="Proteomes" id="UP000025227"/>
    </source>
</evidence>
<dbReference type="WBParaSite" id="HCON_00179470-00001">
    <property type="protein sequence ID" value="HCON_00179470-00001"/>
    <property type="gene ID" value="HCON_00179470"/>
</dbReference>
<dbReference type="OrthoDB" id="6513042at2759"/>
<name>A0A7I4Z3Z0_HAECO</name>
<dbReference type="Proteomes" id="UP000025227">
    <property type="component" value="Unplaced"/>
</dbReference>
<protein>
    <submittedName>
        <fullName evidence="2">Uncharacterized protein</fullName>
    </submittedName>
</protein>
<keyword evidence="1" id="KW-1185">Reference proteome</keyword>